<protein>
    <submittedName>
        <fullName evidence="1">Uncharacterized protein</fullName>
    </submittedName>
</protein>
<dbReference type="AlphaFoldDB" id="A0A284REQ8"/>
<evidence type="ECO:0000313" key="1">
    <source>
        <dbReference type="EMBL" id="SJL07247.1"/>
    </source>
</evidence>
<keyword evidence="2" id="KW-1185">Reference proteome</keyword>
<organism evidence="1 2">
    <name type="scientific">Armillaria ostoyae</name>
    <name type="common">Armillaria root rot fungus</name>
    <dbReference type="NCBI Taxonomy" id="47428"/>
    <lineage>
        <taxon>Eukaryota</taxon>
        <taxon>Fungi</taxon>
        <taxon>Dikarya</taxon>
        <taxon>Basidiomycota</taxon>
        <taxon>Agaricomycotina</taxon>
        <taxon>Agaricomycetes</taxon>
        <taxon>Agaricomycetidae</taxon>
        <taxon>Agaricales</taxon>
        <taxon>Marasmiineae</taxon>
        <taxon>Physalacriaceae</taxon>
        <taxon>Armillaria</taxon>
    </lineage>
</organism>
<name>A0A284REQ8_ARMOS</name>
<dbReference type="Proteomes" id="UP000219338">
    <property type="component" value="Unassembled WGS sequence"/>
</dbReference>
<evidence type="ECO:0000313" key="2">
    <source>
        <dbReference type="Proteomes" id="UP000219338"/>
    </source>
</evidence>
<accession>A0A284REQ8</accession>
<reference evidence="2" key="1">
    <citation type="journal article" date="2017" name="Nat. Ecol. Evol.">
        <title>Genome expansion and lineage-specific genetic innovations in the forest pathogenic fungi Armillaria.</title>
        <authorList>
            <person name="Sipos G."/>
            <person name="Prasanna A.N."/>
            <person name="Walter M.C."/>
            <person name="O'Connor E."/>
            <person name="Balint B."/>
            <person name="Krizsan K."/>
            <person name="Kiss B."/>
            <person name="Hess J."/>
            <person name="Varga T."/>
            <person name="Slot J."/>
            <person name="Riley R."/>
            <person name="Boka B."/>
            <person name="Rigling D."/>
            <person name="Barry K."/>
            <person name="Lee J."/>
            <person name="Mihaltcheva S."/>
            <person name="LaButti K."/>
            <person name="Lipzen A."/>
            <person name="Waldron R."/>
            <person name="Moloney N.M."/>
            <person name="Sperisen C."/>
            <person name="Kredics L."/>
            <person name="Vagvoelgyi C."/>
            <person name="Patrignani A."/>
            <person name="Fitzpatrick D."/>
            <person name="Nagy I."/>
            <person name="Doyle S."/>
            <person name="Anderson J.B."/>
            <person name="Grigoriev I.V."/>
            <person name="Gueldener U."/>
            <person name="Muensterkoetter M."/>
            <person name="Nagy L.G."/>
        </authorList>
    </citation>
    <scope>NUCLEOTIDE SEQUENCE [LARGE SCALE GENOMIC DNA]</scope>
    <source>
        <strain evidence="2">C18/9</strain>
    </source>
</reference>
<proteinExistence type="predicted"/>
<sequence length="274" mass="30732">MSTSLEMADDIPGLFLANIHHFRDFLFNSDLSEPMHSPAFLVENYETWIAPKVFKFFHNCKTTFSSNPFPESATVHDMKDFHQFILLDGILSHLYFSLDNSEKWICSLAFQMFCDQKHEQQEISTATVIRTQSSAHSPQTTPSAAYSGPLGSSALRDNLPSSPCEYYSNQLASKFVNLPDSDDLYTPISCPTDVLKSLSPTLSTPSKCKHTISDADDANIGALPSLLSQLEFTPLSKHPQWESYVSQGPITLIKRLKLDQIIEVDTTLCDWDLP</sequence>
<dbReference type="OrthoDB" id="3267672at2759"/>
<dbReference type="EMBL" id="FUEG01000008">
    <property type="protein sequence ID" value="SJL07247.1"/>
    <property type="molecule type" value="Genomic_DNA"/>
</dbReference>
<gene>
    <name evidence="1" type="ORF">ARMOST_10590</name>
</gene>